<dbReference type="PANTHER" id="PTHR32039">
    <property type="entry name" value="MAGNESIUM-CHELATASE SUBUNIT CHLI"/>
    <property type="match status" value="1"/>
</dbReference>
<dbReference type="InterPro" id="IPR025158">
    <property type="entry name" value="Mg_chelat-rel_C"/>
</dbReference>
<sequence length="289" mass="32113">MMSGPPGCGKSLFAKAFHTILPDLTHDEVLEVYSIYQLAKQARSLSDRPPFRSPHHSFSEGAIVGGGRYPKPGEMSLAHRGVLFLDELGHFPRRVIDTLRQPLESGFAVVNRVEGSDRFPASINLIAATNPCPCGYYGAREKYCVCSDKIRLKYMQKITGPIIDRIDFVLALKSQSVFEQGTSATSEELRERVAAARNRQRLRYGANYTNAIVPVKMFEETVSFSPEQLARIEAASFEENLSSRSTLKILRLARTIADVRNEDAVSDAAVDEALKWKISASVAQNSLMR</sequence>
<comment type="caution">
    <text evidence="3">The sequence shown here is derived from an EMBL/GenBank/DDBJ whole genome shotgun (WGS) entry which is preliminary data.</text>
</comment>
<dbReference type="InterPro" id="IPR045006">
    <property type="entry name" value="CHLI-like"/>
</dbReference>
<dbReference type="Proteomes" id="UP000251002">
    <property type="component" value="Unassembled WGS sequence"/>
</dbReference>
<evidence type="ECO:0000259" key="1">
    <source>
        <dbReference type="Pfam" id="PF01078"/>
    </source>
</evidence>
<evidence type="ECO:0000259" key="2">
    <source>
        <dbReference type="Pfam" id="PF13335"/>
    </source>
</evidence>
<gene>
    <name evidence="3" type="ORF">DP120_08765</name>
</gene>
<accession>A0A365L3Y8</accession>
<dbReference type="InterPro" id="IPR000523">
    <property type="entry name" value="Mg_chelatse_chII-like_cat_dom"/>
</dbReference>
<dbReference type="Gene3D" id="3.40.50.300">
    <property type="entry name" value="P-loop containing nucleotide triphosphate hydrolases"/>
    <property type="match status" value="1"/>
</dbReference>
<dbReference type="EMBL" id="QLZR01000002">
    <property type="protein sequence ID" value="RAZ79729.1"/>
    <property type="molecule type" value="Genomic_DNA"/>
</dbReference>
<proteinExistence type="predicted"/>
<feature type="domain" description="Mg chelatase-related protein C-terminal" evidence="2">
    <location>
        <begin position="185"/>
        <end position="276"/>
    </location>
</feature>
<dbReference type="AlphaFoldDB" id="A0A365L3Y8"/>
<dbReference type="GO" id="GO:0005524">
    <property type="term" value="F:ATP binding"/>
    <property type="evidence" value="ECO:0007669"/>
    <property type="project" value="UniProtKB-KW"/>
</dbReference>
<feature type="domain" description="Magnesium chelatase ChlI-like catalytic" evidence="1">
    <location>
        <begin position="1"/>
        <end position="175"/>
    </location>
</feature>
<keyword evidence="3" id="KW-0547">Nucleotide-binding</keyword>
<dbReference type="CDD" id="cd00009">
    <property type="entry name" value="AAA"/>
    <property type="match status" value="1"/>
</dbReference>
<dbReference type="SUPFAM" id="SSF52540">
    <property type="entry name" value="P-loop containing nucleoside triphosphate hydrolases"/>
    <property type="match status" value="1"/>
</dbReference>
<dbReference type="InterPro" id="IPR027417">
    <property type="entry name" value="P-loop_NTPase"/>
</dbReference>
<evidence type="ECO:0000313" key="3">
    <source>
        <dbReference type="EMBL" id="RAZ79729.1"/>
    </source>
</evidence>
<dbReference type="Pfam" id="PF13335">
    <property type="entry name" value="Mg_chelatase_C"/>
    <property type="match status" value="1"/>
</dbReference>
<keyword evidence="3" id="KW-0067">ATP-binding</keyword>
<name>A0A365L3Y8_9BACL</name>
<organism evidence="3 4">
    <name type="scientific">Planococcus halotolerans</name>
    <dbReference type="NCBI Taxonomy" id="2233542"/>
    <lineage>
        <taxon>Bacteria</taxon>
        <taxon>Bacillati</taxon>
        <taxon>Bacillota</taxon>
        <taxon>Bacilli</taxon>
        <taxon>Bacillales</taxon>
        <taxon>Caryophanaceae</taxon>
        <taxon>Planococcus</taxon>
    </lineage>
</organism>
<dbReference type="PANTHER" id="PTHR32039:SF7">
    <property type="entry name" value="COMPETENCE PROTEIN COMM"/>
    <property type="match status" value="1"/>
</dbReference>
<reference evidence="3 4" key="1">
    <citation type="submission" date="2018-06" db="EMBL/GenBank/DDBJ databases">
        <title>The draft genome sequences of strains SCU63 and S1.</title>
        <authorList>
            <person name="Gan L."/>
        </authorList>
    </citation>
    <scope>NUCLEOTIDE SEQUENCE [LARGE SCALE GENOMIC DNA]</scope>
    <source>
        <strain evidence="3 4">SCU63</strain>
    </source>
</reference>
<evidence type="ECO:0000313" key="4">
    <source>
        <dbReference type="Proteomes" id="UP000251002"/>
    </source>
</evidence>
<keyword evidence="4" id="KW-1185">Reference proteome</keyword>
<protein>
    <submittedName>
        <fullName evidence="3">ATP-binding protein</fullName>
    </submittedName>
</protein>
<dbReference type="Pfam" id="PF01078">
    <property type="entry name" value="Mg_chelatase"/>
    <property type="match status" value="1"/>
</dbReference>